<evidence type="ECO:0000256" key="2">
    <source>
        <dbReference type="SAM" id="MobiDB-lite"/>
    </source>
</evidence>
<proteinExistence type="predicted"/>
<organism evidence="3 4">
    <name type="scientific">Actinomadura napierensis</name>
    <dbReference type="NCBI Taxonomy" id="267854"/>
    <lineage>
        <taxon>Bacteria</taxon>
        <taxon>Bacillati</taxon>
        <taxon>Actinomycetota</taxon>
        <taxon>Actinomycetes</taxon>
        <taxon>Streptosporangiales</taxon>
        <taxon>Thermomonosporaceae</taxon>
        <taxon>Actinomadura</taxon>
    </lineage>
</organism>
<name>A0ABP5K6Q3_9ACTN</name>
<keyword evidence="4" id="KW-1185">Reference proteome</keyword>
<evidence type="ECO:0000256" key="1">
    <source>
        <dbReference type="SAM" id="Coils"/>
    </source>
</evidence>
<protein>
    <submittedName>
        <fullName evidence="3">Uncharacterized protein</fullName>
    </submittedName>
</protein>
<evidence type="ECO:0000313" key="4">
    <source>
        <dbReference type="Proteomes" id="UP001501020"/>
    </source>
</evidence>
<dbReference type="Proteomes" id="UP001501020">
    <property type="component" value="Unassembled WGS sequence"/>
</dbReference>
<feature type="region of interest" description="Disordered" evidence="2">
    <location>
        <begin position="1"/>
        <end position="23"/>
    </location>
</feature>
<sequence length="122" mass="13779">MRFGRGRSAGRERPADSDGGPLSLKLEELRKKHEELLAELAEAQRMVAAAGSTRRQLEEQLKAVEGRPEAEDIADRYDEATVSEKNLIDYEREVRTTLDVFVVQKTTIEEHLGQLRSLTEAD</sequence>
<evidence type="ECO:0000313" key="3">
    <source>
        <dbReference type="EMBL" id="GAA2125940.1"/>
    </source>
</evidence>
<accession>A0ABP5K6Q3</accession>
<gene>
    <name evidence="3" type="ORF">GCM10009727_14690</name>
</gene>
<reference evidence="4" key="1">
    <citation type="journal article" date="2019" name="Int. J. Syst. Evol. Microbiol.">
        <title>The Global Catalogue of Microorganisms (GCM) 10K type strain sequencing project: providing services to taxonomists for standard genome sequencing and annotation.</title>
        <authorList>
            <consortium name="The Broad Institute Genomics Platform"/>
            <consortium name="The Broad Institute Genome Sequencing Center for Infectious Disease"/>
            <person name="Wu L."/>
            <person name="Ma J."/>
        </authorList>
    </citation>
    <scope>NUCLEOTIDE SEQUENCE [LARGE SCALE GENOMIC DNA]</scope>
    <source>
        <strain evidence="4">JCM 13850</strain>
    </source>
</reference>
<keyword evidence="1" id="KW-0175">Coiled coil</keyword>
<dbReference type="RefSeq" id="WP_344262849.1">
    <property type="nucleotide sequence ID" value="NZ_BAAAMR010000008.1"/>
</dbReference>
<feature type="coiled-coil region" evidence="1">
    <location>
        <begin position="23"/>
        <end position="67"/>
    </location>
</feature>
<dbReference type="SUPFAM" id="SSF46966">
    <property type="entry name" value="Spectrin repeat"/>
    <property type="match status" value="1"/>
</dbReference>
<dbReference type="EMBL" id="BAAAMR010000008">
    <property type="protein sequence ID" value="GAA2125940.1"/>
    <property type="molecule type" value="Genomic_DNA"/>
</dbReference>
<comment type="caution">
    <text evidence="3">The sequence shown here is derived from an EMBL/GenBank/DDBJ whole genome shotgun (WGS) entry which is preliminary data.</text>
</comment>